<comment type="similarity">
    <text evidence="2">Belongs to the BYE1 family.</text>
</comment>
<dbReference type="GO" id="GO:0000977">
    <property type="term" value="F:RNA polymerase II transcription regulatory region sequence-specific DNA binding"/>
    <property type="evidence" value="ECO:0007669"/>
    <property type="project" value="TreeGrafter"/>
</dbReference>
<dbReference type="PANTHER" id="PTHR11477:SF11">
    <property type="entry name" value="TRANSCRIPTION FACTOR BYE1"/>
    <property type="match status" value="1"/>
</dbReference>
<dbReference type="InterPro" id="IPR003618">
    <property type="entry name" value="TFIIS_cen_dom"/>
</dbReference>
<dbReference type="Pfam" id="PF07500">
    <property type="entry name" value="TFIIS_M"/>
    <property type="match status" value="1"/>
</dbReference>
<evidence type="ECO:0000313" key="12">
    <source>
        <dbReference type="Proteomes" id="UP000241107"/>
    </source>
</evidence>
<dbReference type="InterPro" id="IPR013083">
    <property type="entry name" value="Znf_RING/FYVE/PHD"/>
</dbReference>
<dbReference type="RefSeq" id="XP_024712475.1">
    <property type="nucleotide sequence ID" value="XM_024859503.1"/>
</dbReference>
<evidence type="ECO:0000256" key="2">
    <source>
        <dbReference type="ARBA" id="ARBA00011050"/>
    </source>
</evidence>
<evidence type="ECO:0000256" key="4">
    <source>
        <dbReference type="ARBA" id="ARBA00022723"/>
    </source>
</evidence>
<protein>
    <recommendedName>
        <fullName evidence="3">Transcription factor BYE1</fullName>
    </recommendedName>
</protein>
<feature type="region of interest" description="Disordered" evidence="8">
    <location>
        <begin position="294"/>
        <end position="378"/>
    </location>
</feature>
<dbReference type="EMBL" id="PYFQ01000012">
    <property type="protein sequence ID" value="PSK36355.1"/>
    <property type="molecule type" value="Genomic_DNA"/>
</dbReference>
<dbReference type="GO" id="GO:0008270">
    <property type="term" value="F:zinc ion binding"/>
    <property type="evidence" value="ECO:0007669"/>
    <property type="project" value="UniProtKB-KW"/>
</dbReference>
<feature type="domain" description="PHD-type" evidence="9">
    <location>
        <begin position="66"/>
        <end position="124"/>
    </location>
</feature>
<keyword evidence="12" id="KW-1185">Reference proteome</keyword>
<dbReference type="PANTHER" id="PTHR11477">
    <property type="entry name" value="TRANSCRIPTION FACTOR S-II ZINC FINGER DOMAIN-CONTAINING PROTEIN"/>
    <property type="match status" value="1"/>
</dbReference>
<dbReference type="PROSITE" id="PS50016">
    <property type="entry name" value="ZF_PHD_2"/>
    <property type="match status" value="1"/>
</dbReference>
<evidence type="ECO:0000313" key="11">
    <source>
        <dbReference type="EMBL" id="PSK36355.1"/>
    </source>
</evidence>
<organism evidence="11 12">
    <name type="scientific">Candidozyma pseudohaemuli</name>
    <dbReference type="NCBI Taxonomy" id="418784"/>
    <lineage>
        <taxon>Eukaryota</taxon>
        <taxon>Fungi</taxon>
        <taxon>Dikarya</taxon>
        <taxon>Ascomycota</taxon>
        <taxon>Saccharomycotina</taxon>
        <taxon>Pichiomycetes</taxon>
        <taxon>Metschnikowiaceae</taxon>
        <taxon>Candidozyma</taxon>
    </lineage>
</organism>
<dbReference type="GO" id="GO:0031564">
    <property type="term" value="P:transcription antitermination"/>
    <property type="evidence" value="ECO:0007669"/>
    <property type="project" value="TreeGrafter"/>
</dbReference>
<dbReference type="Gene3D" id="3.30.40.10">
    <property type="entry name" value="Zinc/RING finger domain, C3HC4 (zinc finger)"/>
    <property type="match status" value="1"/>
</dbReference>
<dbReference type="STRING" id="418784.A0A2P7YK90"/>
<feature type="region of interest" description="Disordered" evidence="8">
    <location>
        <begin position="1"/>
        <end position="81"/>
    </location>
</feature>
<dbReference type="VEuPathDB" id="FungiDB:C7M61_004179"/>
<feature type="compositionally biased region" description="Basic and acidic residues" evidence="8">
    <location>
        <begin position="294"/>
        <end position="310"/>
    </location>
</feature>
<feature type="compositionally biased region" description="Pro residues" evidence="8">
    <location>
        <begin position="360"/>
        <end position="374"/>
    </location>
</feature>
<comment type="caution">
    <text evidence="11">The sequence shown here is derived from an EMBL/GenBank/DDBJ whole genome shotgun (WGS) entry which is preliminary data.</text>
</comment>
<dbReference type="SMART" id="SM00249">
    <property type="entry name" value="PHD"/>
    <property type="match status" value="1"/>
</dbReference>
<dbReference type="GO" id="GO:0005634">
    <property type="term" value="C:nucleus"/>
    <property type="evidence" value="ECO:0007669"/>
    <property type="project" value="TreeGrafter"/>
</dbReference>
<dbReference type="GO" id="GO:0001139">
    <property type="term" value="F:RNA polymerase II complex recruiting activity"/>
    <property type="evidence" value="ECO:0007669"/>
    <property type="project" value="TreeGrafter"/>
</dbReference>
<dbReference type="InterPro" id="IPR019787">
    <property type="entry name" value="Znf_PHD-finger"/>
</dbReference>
<dbReference type="Pfam" id="PF20826">
    <property type="entry name" value="PHD_5"/>
    <property type="match status" value="1"/>
</dbReference>
<dbReference type="AlphaFoldDB" id="A0A2P7YK90"/>
<keyword evidence="4" id="KW-0479">Metal-binding</keyword>
<dbReference type="OrthoDB" id="79252at2759"/>
<dbReference type="InterPro" id="IPR019786">
    <property type="entry name" value="Zinc_finger_PHD-type_CS"/>
</dbReference>
<comment type="function">
    <text evidence="1">Negative regulator of transcription elongation.</text>
</comment>
<dbReference type="PROSITE" id="PS01359">
    <property type="entry name" value="ZF_PHD_1"/>
    <property type="match status" value="1"/>
</dbReference>
<dbReference type="GeneID" id="36567567"/>
<feature type="compositionally biased region" description="Low complexity" evidence="8">
    <location>
        <begin position="584"/>
        <end position="604"/>
    </location>
</feature>
<feature type="compositionally biased region" description="Basic and acidic residues" evidence="8">
    <location>
        <begin position="17"/>
        <end position="42"/>
    </location>
</feature>
<dbReference type="InterPro" id="IPR011011">
    <property type="entry name" value="Znf_FYVE_PHD"/>
</dbReference>
<feature type="domain" description="TFIIS central" evidence="10">
    <location>
        <begin position="152"/>
        <end position="261"/>
    </location>
</feature>
<dbReference type="Pfam" id="PF07744">
    <property type="entry name" value="SPOC"/>
    <property type="match status" value="1"/>
</dbReference>
<evidence type="ECO:0000256" key="7">
    <source>
        <dbReference type="PROSITE-ProRule" id="PRU00146"/>
    </source>
</evidence>
<dbReference type="InterPro" id="IPR012921">
    <property type="entry name" value="SPOC_C"/>
</dbReference>
<dbReference type="PROSITE" id="PS51321">
    <property type="entry name" value="TFIIS_CENTRAL"/>
    <property type="match status" value="1"/>
</dbReference>
<evidence type="ECO:0000259" key="9">
    <source>
        <dbReference type="PROSITE" id="PS50016"/>
    </source>
</evidence>
<dbReference type="SUPFAM" id="SSF57903">
    <property type="entry name" value="FYVE/PHD zinc finger"/>
    <property type="match status" value="1"/>
</dbReference>
<feature type="compositionally biased region" description="Acidic residues" evidence="8">
    <location>
        <begin position="324"/>
        <end position="334"/>
    </location>
</feature>
<dbReference type="GO" id="GO:0031440">
    <property type="term" value="P:regulation of mRNA 3'-end processing"/>
    <property type="evidence" value="ECO:0007669"/>
    <property type="project" value="TreeGrafter"/>
</dbReference>
<reference evidence="11 12" key="1">
    <citation type="submission" date="2018-03" db="EMBL/GenBank/DDBJ databases">
        <title>Candida pseudohaemulonii genome assembly and annotation.</title>
        <authorList>
            <person name="Munoz J.F."/>
            <person name="Gade L.G."/>
            <person name="Chow N.A."/>
            <person name="Litvintseva A.P."/>
            <person name="Loparev V.N."/>
            <person name="Cuomo C.A."/>
        </authorList>
    </citation>
    <scope>NUCLEOTIDE SEQUENCE [LARGE SCALE GENOMIC DNA]</scope>
    <source>
        <strain evidence="11 12">B12108</strain>
    </source>
</reference>
<gene>
    <name evidence="11" type="ORF">C7M61_004179</name>
</gene>
<evidence type="ECO:0000256" key="1">
    <source>
        <dbReference type="ARBA" id="ARBA00002311"/>
    </source>
</evidence>
<evidence type="ECO:0000256" key="5">
    <source>
        <dbReference type="ARBA" id="ARBA00022771"/>
    </source>
</evidence>
<dbReference type="InterPro" id="IPR001965">
    <property type="entry name" value="Znf_PHD"/>
</dbReference>
<keyword evidence="5 7" id="KW-0863">Zinc-finger</keyword>
<dbReference type="Proteomes" id="UP000241107">
    <property type="component" value="Unassembled WGS sequence"/>
</dbReference>
<evidence type="ECO:0000259" key="10">
    <source>
        <dbReference type="PROSITE" id="PS51321"/>
    </source>
</evidence>
<keyword evidence="6" id="KW-0862">Zinc</keyword>
<accession>A0A2P7YK90</accession>
<feature type="compositionally biased region" description="Basic and acidic residues" evidence="8">
    <location>
        <begin position="335"/>
        <end position="347"/>
    </location>
</feature>
<dbReference type="GO" id="GO:0006362">
    <property type="term" value="P:transcription elongation by RNA polymerase I"/>
    <property type="evidence" value="ECO:0007669"/>
    <property type="project" value="TreeGrafter"/>
</dbReference>
<proteinExistence type="inferred from homology"/>
<evidence type="ECO:0000256" key="3">
    <source>
        <dbReference type="ARBA" id="ARBA00021616"/>
    </source>
</evidence>
<sequence>MEEEPRRSSRQNKGQHTGRDLFDVYYKPQEDEHPAKRQKQDSEYQQASESEDDFKADSDGNDYEGDVRCDPCGTTQDNYNEDTDRGGTMIECDDCHTWQHAKCMGYRSETLIPENYQCNRCDSPEQEAPVRRRVERKIPVKKAVKPNPATKTRESVEKALRNVVAKLGKFDADSIARGLEEAIFQWSGQTPNKKYIDKSRSVMALVKKEAVAAKLADGSLTFPDAVSKPPEEIDRDLKEYAEKVRQESIRRSVLTVDDPLSQRIRRTHKGEEVVEISNNPLDAEDVSIMARTVDHRNFKEESPTPRETTIKTDPLAPKMYHLADDDDDEKEEEHEEKTEEPETKKDDLSDDELDFILKGPSPPPAPKQLPPSIPKKPEVKLPPTMPVNFWNGEIIFPDFAAFTAKAEFISCTKYEKPKDNVTASFHNRVIRVCKELLERSKYDIEGRLDRAKADPYLGKITSSRDLYVVKLNAKDREAEFNKLYDYLLHKNKVGVLSNRAACVKDAYVFALNGNNVPEYLKFAKVQEQEGLYAVFVVKKDYIPVGKSILKKSPSESAPRIAQPPPQVDLNSILLKLGGGASSGVQQPVPHLPQVPQHHGQPQIPQDLSQDQLHYLSTLVNQNPQMNQNPQALLLLLQQAEQGGRQQYQ</sequence>
<feature type="region of interest" description="Disordered" evidence="8">
    <location>
        <begin position="580"/>
        <end position="604"/>
    </location>
</feature>
<evidence type="ECO:0000256" key="8">
    <source>
        <dbReference type="SAM" id="MobiDB-lite"/>
    </source>
</evidence>
<dbReference type="GO" id="GO:0006368">
    <property type="term" value="P:transcription elongation by RNA polymerase II"/>
    <property type="evidence" value="ECO:0007669"/>
    <property type="project" value="TreeGrafter"/>
</dbReference>
<evidence type="ECO:0000256" key="6">
    <source>
        <dbReference type="ARBA" id="ARBA00022833"/>
    </source>
</evidence>
<name>A0A2P7YK90_9ASCO</name>